<dbReference type="InterPro" id="IPR036837">
    <property type="entry name" value="Cation_efflux_CTD_sf"/>
</dbReference>
<dbReference type="InterPro" id="IPR002524">
    <property type="entry name" value="Cation_efflux"/>
</dbReference>
<dbReference type="InterPro" id="IPR027470">
    <property type="entry name" value="Cation_efflux_CTD"/>
</dbReference>
<sequence>MGHSHDHGHSHGVGHSHIHTNNKKVLLIAFVLITLFMIVEVIGGILTNSLALLADAGHMLSDAVALGLALAAFKYGERAASNSKTYGYKRFEILAAFINGLTLIGISGYIIYEAITRFAEPPEVASVGMLVVAVCGLLINMIVAWILMRGSDVKGNLNMRGAFLHVLGDLLGSVGAIAAGLLMLFFGWSIADPIASLLVAALILVSGFRVTRDSVHVLMEGKPASVDVDEVKNELQSLPGVLSIHDLHTWSITSDFPALTAHVVVGHGIDRDDLLKIAKRLLHDRFGIHHTTLQLEGEEKQCNHSCN</sequence>
<feature type="transmembrane region" description="Helical" evidence="8">
    <location>
        <begin position="25"/>
        <end position="46"/>
    </location>
</feature>
<dbReference type="GO" id="GO:0005385">
    <property type="term" value="F:zinc ion transmembrane transporter activity"/>
    <property type="evidence" value="ECO:0007669"/>
    <property type="project" value="TreeGrafter"/>
</dbReference>
<keyword evidence="5 8" id="KW-1133">Transmembrane helix</keyword>
<feature type="domain" description="Cation efflux protein transmembrane" evidence="9">
    <location>
        <begin position="26"/>
        <end position="219"/>
    </location>
</feature>
<keyword evidence="6" id="KW-0406">Ion transport</keyword>
<evidence type="ECO:0000256" key="6">
    <source>
        <dbReference type="ARBA" id="ARBA00023065"/>
    </source>
</evidence>
<evidence type="ECO:0000256" key="5">
    <source>
        <dbReference type="ARBA" id="ARBA00022989"/>
    </source>
</evidence>
<dbReference type="AlphaFoldDB" id="A0A268P0V4"/>
<dbReference type="Gene3D" id="1.20.1510.10">
    <property type="entry name" value="Cation efflux protein transmembrane domain"/>
    <property type="match status" value="1"/>
</dbReference>
<comment type="similarity">
    <text evidence="2">Belongs to the cation diffusion facilitator (CDF) transporter (TC 2.A.4) family. SLC30A subfamily.</text>
</comment>
<evidence type="ECO:0000256" key="2">
    <source>
        <dbReference type="ARBA" id="ARBA00008873"/>
    </source>
</evidence>
<keyword evidence="7 8" id="KW-0472">Membrane</keyword>
<dbReference type="EMBL" id="NPCC01000009">
    <property type="protein sequence ID" value="PAE89372.1"/>
    <property type="molecule type" value="Genomic_DNA"/>
</dbReference>
<feature type="transmembrane region" description="Helical" evidence="8">
    <location>
        <begin position="52"/>
        <end position="73"/>
    </location>
</feature>
<comment type="caution">
    <text evidence="11">The sequence shown here is derived from an EMBL/GenBank/DDBJ whole genome shotgun (WGS) entry which is preliminary data.</text>
</comment>
<organism evidence="11 12">
    <name type="scientific">Shouchella clausii</name>
    <name type="common">Alkalihalobacillus clausii</name>
    <dbReference type="NCBI Taxonomy" id="79880"/>
    <lineage>
        <taxon>Bacteria</taxon>
        <taxon>Bacillati</taxon>
        <taxon>Bacillota</taxon>
        <taxon>Bacilli</taxon>
        <taxon>Bacillales</taxon>
        <taxon>Bacillaceae</taxon>
        <taxon>Shouchella</taxon>
    </lineage>
</organism>
<feature type="transmembrane region" description="Helical" evidence="8">
    <location>
        <begin position="93"/>
        <end position="112"/>
    </location>
</feature>
<evidence type="ECO:0000259" key="10">
    <source>
        <dbReference type="Pfam" id="PF16916"/>
    </source>
</evidence>
<dbReference type="InterPro" id="IPR050681">
    <property type="entry name" value="CDF/SLC30A"/>
</dbReference>
<dbReference type="Proteomes" id="UP000216207">
    <property type="component" value="Unassembled WGS sequence"/>
</dbReference>
<evidence type="ECO:0000313" key="12">
    <source>
        <dbReference type="Proteomes" id="UP000216207"/>
    </source>
</evidence>
<proteinExistence type="inferred from homology"/>
<feature type="transmembrane region" description="Helical" evidence="8">
    <location>
        <begin position="167"/>
        <end position="188"/>
    </location>
</feature>
<keyword evidence="3" id="KW-0813">Transport</keyword>
<evidence type="ECO:0000256" key="3">
    <source>
        <dbReference type="ARBA" id="ARBA00022448"/>
    </source>
</evidence>
<dbReference type="PANTHER" id="PTHR11562:SF17">
    <property type="entry name" value="RE54080P-RELATED"/>
    <property type="match status" value="1"/>
</dbReference>
<dbReference type="PANTHER" id="PTHR11562">
    <property type="entry name" value="CATION EFFLUX PROTEIN/ ZINC TRANSPORTER"/>
    <property type="match status" value="1"/>
</dbReference>
<reference evidence="11 12" key="1">
    <citation type="submission" date="2017-07" db="EMBL/GenBank/DDBJ databases">
        <title>Isolation and whole genome analysis of endospore-forming bacteria from heroin.</title>
        <authorList>
            <person name="Kalinowski J."/>
            <person name="Ahrens B."/>
            <person name="Al-Dilaimi A."/>
            <person name="Winkler A."/>
            <person name="Wibberg D."/>
            <person name="Schleenbecker U."/>
            <person name="Ruckert C."/>
            <person name="Wolfel R."/>
            <person name="Grass G."/>
        </authorList>
    </citation>
    <scope>NUCLEOTIDE SEQUENCE [LARGE SCALE GENOMIC DNA]</scope>
    <source>
        <strain evidence="11 12">7539</strain>
    </source>
</reference>
<dbReference type="GO" id="GO:0005886">
    <property type="term" value="C:plasma membrane"/>
    <property type="evidence" value="ECO:0007669"/>
    <property type="project" value="TreeGrafter"/>
</dbReference>
<gene>
    <name evidence="11" type="ORF">CHH72_08770</name>
</gene>
<protein>
    <submittedName>
        <fullName evidence="11">Cation transporter</fullName>
    </submittedName>
</protein>
<feature type="domain" description="Cation efflux protein cytoplasmic" evidence="10">
    <location>
        <begin position="224"/>
        <end position="296"/>
    </location>
</feature>
<dbReference type="InterPro" id="IPR027469">
    <property type="entry name" value="Cation_efflux_TMD_sf"/>
</dbReference>
<evidence type="ECO:0000256" key="8">
    <source>
        <dbReference type="SAM" id="Phobius"/>
    </source>
</evidence>
<keyword evidence="4 8" id="KW-0812">Transmembrane</keyword>
<comment type="subcellular location">
    <subcellularLocation>
        <location evidence="1">Membrane</location>
        <topology evidence="1">Multi-pass membrane protein</topology>
    </subcellularLocation>
</comment>
<dbReference type="RefSeq" id="WP_063608514.1">
    <property type="nucleotide sequence ID" value="NZ_CP154609.1"/>
</dbReference>
<dbReference type="SUPFAM" id="SSF160240">
    <property type="entry name" value="Cation efflux protein cytoplasmic domain-like"/>
    <property type="match status" value="1"/>
</dbReference>
<dbReference type="NCBIfam" id="TIGR01297">
    <property type="entry name" value="CDF"/>
    <property type="match status" value="1"/>
</dbReference>
<dbReference type="SUPFAM" id="SSF161111">
    <property type="entry name" value="Cation efflux protein transmembrane domain-like"/>
    <property type="match status" value="1"/>
</dbReference>
<dbReference type="Pfam" id="PF01545">
    <property type="entry name" value="Cation_efflux"/>
    <property type="match status" value="1"/>
</dbReference>
<evidence type="ECO:0000313" key="11">
    <source>
        <dbReference type="EMBL" id="PAE89372.1"/>
    </source>
</evidence>
<feature type="transmembrane region" description="Helical" evidence="8">
    <location>
        <begin position="194"/>
        <end position="211"/>
    </location>
</feature>
<feature type="transmembrane region" description="Helical" evidence="8">
    <location>
        <begin position="124"/>
        <end position="147"/>
    </location>
</feature>
<evidence type="ECO:0000256" key="4">
    <source>
        <dbReference type="ARBA" id="ARBA00022692"/>
    </source>
</evidence>
<name>A0A268P0V4_SHOCL</name>
<evidence type="ECO:0000256" key="1">
    <source>
        <dbReference type="ARBA" id="ARBA00004141"/>
    </source>
</evidence>
<evidence type="ECO:0000259" key="9">
    <source>
        <dbReference type="Pfam" id="PF01545"/>
    </source>
</evidence>
<evidence type="ECO:0000256" key="7">
    <source>
        <dbReference type="ARBA" id="ARBA00023136"/>
    </source>
</evidence>
<dbReference type="Pfam" id="PF16916">
    <property type="entry name" value="ZT_dimer"/>
    <property type="match status" value="1"/>
</dbReference>
<dbReference type="InterPro" id="IPR058533">
    <property type="entry name" value="Cation_efflux_TM"/>
</dbReference>
<accession>A0A268P0V4</accession>